<accession>A0A0P9UQJ7</accession>
<protein>
    <submittedName>
        <fullName evidence="1">Uncharacterized protein</fullName>
    </submittedName>
</protein>
<dbReference type="Proteomes" id="UP000050455">
    <property type="component" value="Unassembled WGS sequence"/>
</dbReference>
<sequence length="36" mass="3631">MMGSPMSKPASLLLFSDLSVAPHEGVIGGVLSCLSV</sequence>
<dbReference type="AlphaFoldDB" id="A0A0P9UQJ7"/>
<name>A0A0P9UQJ7_9PSED</name>
<reference evidence="1 2" key="1">
    <citation type="submission" date="2015-09" db="EMBL/GenBank/DDBJ databases">
        <title>Genome announcement of multiple Pseudomonas syringae strains.</title>
        <authorList>
            <person name="Thakur S."/>
            <person name="Wang P.W."/>
            <person name="Gong Y."/>
            <person name="Weir B.S."/>
            <person name="Guttman D.S."/>
        </authorList>
    </citation>
    <scope>NUCLEOTIDE SEQUENCE [LARGE SCALE GENOMIC DNA]</scope>
    <source>
        <strain evidence="1 2">ICMP6289</strain>
    </source>
</reference>
<keyword evidence="2" id="KW-1185">Reference proteome</keyword>
<dbReference type="EMBL" id="LJQT01000173">
    <property type="protein sequence ID" value="KPX90965.1"/>
    <property type="molecule type" value="Genomic_DNA"/>
</dbReference>
<comment type="caution">
    <text evidence="1">The sequence shown here is derived from an EMBL/GenBank/DDBJ whole genome shotgun (WGS) entry which is preliminary data.</text>
</comment>
<gene>
    <name evidence="1" type="ORF">ALO64_100131</name>
</gene>
<evidence type="ECO:0000313" key="1">
    <source>
        <dbReference type="EMBL" id="KPX90965.1"/>
    </source>
</evidence>
<evidence type="ECO:0000313" key="2">
    <source>
        <dbReference type="Proteomes" id="UP000050455"/>
    </source>
</evidence>
<dbReference type="PATRIC" id="fig|86176.4.peg.2067"/>
<organism evidence="1 2">
    <name type="scientific">Pseudomonas meliae</name>
    <dbReference type="NCBI Taxonomy" id="86176"/>
    <lineage>
        <taxon>Bacteria</taxon>
        <taxon>Pseudomonadati</taxon>
        <taxon>Pseudomonadota</taxon>
        <taxon>Gammaproteobacteria</taxon>
        <taxon>Pseudomonadales</taxon>
        <taxon>Pseudomonadaceae</taxon>
        <taxon>Pseudomonas</taxon>
    </lineage>
</organism>
<proteinExistence type="predicted"/>